<dbReference type="EMBL" id="JBEDUW010000002">
    <property type="protein sequence ID" value="KAK9944773.1"/>
    <property type="molecule type" value="Genomic_DNA"/>
</dbReference>
<evidence type="ECO:0000256" key="1">
    <source>
        <dbReference type="SAM" id="MobiDB-lite"/>
    </source>
</evidence>
<feature type="region of interest" description="Disordered" evidence="1">
    <location>
        <begin position="91"/>
        <end position="149"/>
    </location>
</feature>
<sequence length="149" mass="15305">MEKTYALVMVTLLVAFLVGSEAGRELKPKEEVYNPKVLGFFPFGGWGLGHGFGPFWGGGPFGGFGHGFGGGFSPWFGGGCGLGGFHGLKDAPKGYGGRGGSPYDHNKGNDNGEKGDTPYNHNKGDGNGDKGDSPDDGGDGQNGDGGQYP</sequence>
<feature type="compositionally biased region" description="Gly residues" evidence="1">
    <location>
        <begin position="139"/>
        <end position="149"/>
    </location>
</feature>
<proteinExistence type="predicted"/>
<organism evidence="3 4">
    <name type="scientific">Rubus argutus</name>
    <name type="common">Southern blackberry</name>
    <dbReference type="NCBI Taxonomy" id="59490"/>
    <lineage>
        <taxon>Eukaryota</taxon>
        <taxon>Viridiplantae</taxon>
        <taxon>Streptophyta</taxon>
        <taxon>Embryophyta</taxon>
        <taxon>Tracheophyta</taxon>
        <taxon>Spermatophyta</taxon>
        <taxon>Magnoliopsida</taxon>
        <taxon>eudicotyledons</taxon>
        <taxon>Gunneridae</taxon>
        <taxon>Pentapetalae</taxon>
        <taxon>rosids</taxon>
        <taxon>fabids</taxon>
        <taxon>Rosales</taxon>
        <taxon>Rosaceae</taxon>
        <taxon>Rosoideae</taxon>
        <taxon>Rosoideae incertae sedis</taxon>
        <taxon>Rubus</taxon>
    </lineage>
</organism>
<comment type="caution">
    <text evidence="3">The sequence shown here is derived from an EMBL/GenBank/DDBJ whole genome shotgun (WGS) entry which is preliminary data.</text>
</comment>
<evidence type="ECO:0000313" key="4">
    <source>
        <dbReference type="Proteomes" id="UP001457282"/>
    </source>
</evidence>
<accession>A0AAW1YA21</accession>
<protein>
    <recommendedName>
        <fullName evidence="5">Glycine-rich protein</fullName>
    </recommendedName>
</protein>
<evidence type="ECO:0000313" key="3">
    <source>
        <dbReference type="EMBL" id="KAK9944773.1"/>
    </source>
</evidence>
<gene>
    <name evidence="3" type="ORF">M0R45_010323</name>
</gene>
<keyword evidence="4" id="KW-1185">Reference proteome</keyword>
<dbReference type="Proteomes" id="UP001457282">
    <property type="component" value="Unassembled WGS sequence"/>
</dbReference>
<evidence type="ECO:0008006" key="5">
    <source>
        <dbReference type="Google" id="ProtNLM"/>
    </source>
</evidence>
<evidence type="ECO:0000256" key="2">
    <source>
        <dbReference type="SAM" id="SignalP"/>
    </source>
</evidence>
<feature type="chain" id="PRO_5044025053" description="Glycine-rich protein" evidence="2">
    <location>
        <begin position="23"/>
        <end position="149"/>
    </location>
</feature>
<dbReference type="AlphaFoldDB" id="A0AAW1YA21"/>
<reference evidence="3 4" key="1">
    <citation type="journal article" date="2023" name="G3 (Bethesda)">
        <title>A chromosome-length genome assembly and annotation of blackberry (Rubus argutus, cv. 'Hillquist').</title>
        <authorList>
            <person name="Bruna T."/>
            <person name="Aryal R."/>
            <person name="Dudchenko O."/>
            <person name="Sargent D.J."/>
            <person name="Mead D."/>
            <person name="Buti M."/>
            <person name="Cavallini A."/>
            <person name="Hytonen T."/>
            <person name="Andres J."/>
            <person name="Pham M."/>
            <person name="Weisz D."/>
            <person name="Mascagni F."/>
            <person name="Usai G."/>
            <person name="Natali L."/>
            <person name="Bassil N."/>
            <person name="Fernandez G.E."/>
            <person name="Lomsadze A."/>
            <person name="Armour M."/>
            <person name="Olukolu B."/>
            <person name="Poorten T."/>
            <person name="Britton C."/>
            <person name="Davik J."/>
            <person name="Ashrafi H."/>
            <person name="Aiden E.L."/>
            <person name="Borodovsky M."/>
            <person name="Worthington M."/>
        </authorList>
    </citation>
    <scope>NUCLEOTIDE SEQUENCE [LARGE SCALE GENOMIC DNA]</scope>
    <source>
        <strain evidence="3">PI 553951</strain>
    </source>
</reference>
<keyword evidence="2" id="KW-0732">Signal</keyword>
<feature type="compositionally biased region" description="Basic and acidic residues" evidence="1">
    <location>
        <begin position="104"/>
        <end position="133"/>
    </location>
</feature>
<feature type="signal peptide" evidence="2">
    <location>
        <begin position="1"/>
        <end position="22"/>
    </location>
</feature>
<name>A0AAW1YA21_RUBAR</name>